<dbReference type="STRING" id="474950.SAMN05421771_2900"/>
<name>A0A1I6MKV9_9BACT</name>
<organism evidence="3 4">
    <name type="scientific">Granulicella pectinivorans</name>
    <dbReference type="NCBI Taxonomy" id="474950"/>
    <lineage>
        <taxon>Bacteria</taxon>
        <taxon>Pseudomonadati</taxon>
        <taxon>Acidobacteriota</taxon>
        <taxon>Terriglobia</taxon>
        <taxon>Terriglobales</taxon>
        <taxon>Acidobacteriaceae</taxon>
        <taxon>Granulicella</taxon>
    </lineage>
</organism>
<feature type="domain" description="Serine aminopeptidase S33" evidence="2">
    <location>
        <begin position="130"/>
        <end position="211"/>
    </location>
</feature>
<feature type="transmembrane region" description="Helical" evidence="1">
    <location>
        <begin position="24"/>
        <end position="50"/>
    </location>
</feature>
<keyword evidence="1" id="KW-0812">Transmembrane</keyword>
<keyword evidence="1" id="KW-0472">Membrane</keyword>
<sequence>MPPKKTTRPAPQQPPAQIEVVNPIWLLKAVGVVAVAALFCGYLTLCLLFYQGQWQLILHPTRTTQPLIGLPGLSAEPVHFDAAESGAPRLSGLWIAAPALTHYPGLTVLYLRGGDTSLAQSPNDAKSITLLHDLGLNVFAFDYRGYGQSDATRPNQARMAEDAAHALQYLNESRQIPNAKIVIYGNGVGASLATTLASLHADLPALILDSPGPPPIAIAEADPRVSELPVRLLFHEDFSLAALTFLKTPKLLISYPAAAASIPAAFLAAADPKTTLELRPGNTDPLSGSIVRFLDQLPR</sequence>
<gene>
    <name evidence="3" type="ORF">SAMN05421771_2900</name>
</gene>
<evidence type="ECO:0000256" key="1">
    <source>
        <dbReference type="SAM" id="Phobius"/>
    </source>
</evidence>
<evidence type="ECO:0000259" key="2">
    <source>
        <dbReference type="Pfam" id="PF12146"/>
    </source>
</evidence>
<dbReference type="Pfam" id="PF12146">
    <property type="entry name" value="Hydrolase_4"/>
    <property type="match status" value="1"/>
</dbReference>
<dbReference type="SUPFAM" id="SSF53474">
    <property type="entry name" value="alpha/beta-Hydrolases"/>
    <property type="match status" value="1"/>
</dbReference>
<proteinExistence type="predicted"/>
<dbReference type="InterPro" id="IPR029058">
    <property type="entry name" value="AB_hydrolase_fold"/>
</dbReference>
<dbReference type="EMBL" id="FOZL01000001">
    <property type="protein sequence ID" value="SFS16356.1"/>
    <property type="molecule type" value="Genomic_DNA"/>
</dbReference>
<dbReference type="AlphaFoldDB" id="A0A1I6MKV9"/>
<keyword evidence="1" id="KW-1133">Transmembrane helix</keyword>
<dbReference type="PANTHER" id="PTHR12277:SF81">
    <property type="entry name" value="PROTEIN ABHD13"/>
    <property type="match status" value="1"/>
</dbReference>
<accession>A0A1I6MKV9</accession>
<dbReference type="InterPro" id="IPR022742">
    <property type="entry name" value="Hydrolase_4"/>
</dbReference>
<keyword evidence="4" id="KW-1185">Reference proteome</keyword>
<reference evidence="3 4" key="1">
    <citation type="submission" date="2016-10" db="EMBL/GenBank/DDBJ databases">
        <authorList>
            <person name="de Groot N.N."/>
        </authorList>
    </citation>
    <scope>NUCLEOTIDE SEQUENCE [LARGE SCALE GENOMIC DNA]</scope>
    <source>
        <strain evidence="3 4">DSM 21001</strain>
    </source>
</reference>
<protein>
    <recommendedName>
        <fullName evidence="2">Serine aminopeptidase S33 domain-containing protein</fullName>
    </recommendedName>
</protein>
<evidence type="ECO:0000313" key="3">
    <source>
        <dbReference type="EMBL" id="SFS16356.1"/>
    </source>
</evidence>
<dbReference type="PANTHER" id="PTHR12277">
    <property type="entry name" value="ALPHA/BETA HYDROLASE DOMAIN-CONTAINING PROTEIN"/>
    <property type="match status" value="1"/>
</dbReference>
<dbReference type="RefSeq" id="WP_175529038.1">
    <property type="nucleotide sequence ID" value="NZ_FOZL01000001.1"/>
</dbReference>
<dbReference type="Gene3D" id="3.40.50.1820">
    <property type="entry name" value="alpha/beta hydrolase"/>
    <property type="match status" value="1"/>
</dbReference>
<dbReference type="Proteomes" id="UP000199024">
    <property type="component" value="Unassembled WGS sequence"/>
</dbReference>
<evidence type="ECO:0000313" key="4">
    <source>
        <dbReference type="Proteomes" id="UP000199024"/>
    </source>
</evidence>